<evidence type="ECO:0000256" key="9">
    <source>
        <dbReference type="ARBA" id="ARBA00023014"/>
    </source>
</evidence>
<reference evidence="16 17" key="1">
    <citation type="journal article" date="2018" name="MBio">
        <title>Comparative Genomics Reveals the Core Gene Toolbox for the Fungus-Insect Symbiosis.</title>
        <authorList>
            <person name="Wang Y."/>
            <person name="Stata M."/>
            <person name="Wang W."/>
            <person name="Stajich J.E."/>
            <person name="White M.M."/>
            <person name="Moncalvo J.M."/>
        </authorList>
    </citation>
    <scope>NUCLEOTIDE SEQUENCE [LARGE SCALE GENOMIC DNA]</scope>
    <source>
        <strain evidence="16 17">SWE-8-4</strain>
    </source>
</reference>
<comment type="function">
    <text evidence="14">Bifunctional DNA N-glycosylase with associated apurinic/apyrimidinic (AP) lyase function that catalyzes the first step in base excision repair (BER), the primary repair pathway for the repair of oxidative DNA damage. The DNA N-glycosylase activity releases the damaged DNA base from DNA by cleaving the N-glycosidic bond, leaving an AP site. The AP lyase activity cleaves the phosphodiester bond 3' to the AP site by a beta-elimination. Primarily recognizes and repairs oxidative base damage of pyrimidines.</text>
</comment>
<keyword evidence="10 14" id="KW-0234">DNA repair</keyword>
<keyword evidence="12 14" id="KW-0326">Glycosidase</keyword>
<dbReference type="Gene3D" id="1.10.1670.10">
    <property type="entry name" value="Helix-hairpin-Helix base-excision DNA repair enzymes (C-terminal)"/>
    <property type="match status" value="1"/>
</dbReference>
<dbReference type="GO" id="GO:0140078">
    <property type="term" value="F:class I DNA-(apurinic or apyrimidinic site) endonuclease activity"/>
    <property type="evidence" value="ECO:0007669"/>
    <property type="project" value="UniProtKB-EC"/>
</dbReference>
<dbReference type="HAMAP" id="MF_03183">
    <property type="entry name" value="Endonuclease_III_Nth"/>
    <property type="match status" value="1"/>
</dbReference>
<evidence type="ECO:0000256" key="8">
    <source>
        <dbReference type="ARBA" id="ARBA00023004"/>
    </source>
</evidence>
<keyword evidence="14" id="KW-0496">Mitochondrion</keyword>
<dbReference type="PANTHER" id="PTHR43286">
    <property type="entry name" value="ENDONUCLEASE III-LIKE PROTEIN 1"/>
    <property type="match status" value="1"/>
</dbReference>
<dbReference type="GO" id="GO:0046872">
    <property type="term" value="F:metal ion binding"/>
    <property type="evidence" value="ECO:0007669"/>
    <property type="project" value="UniProtKB-KW"/>
</dbReference>
<evidence type="ECO:0000256" key="13">
    <source>
        <dbReference type="ARBA" id="ARBA00044632"/>
    </source>
</evidence>
<dbReference type="PROSITE" id="PS00764">
    <property type="entry name" value="ENDONUCLEASE_III_1"/>
    <property type="match status" value="1"/>
</dbReference>
<keyword evidence="4" id="KW-0479">Metal-binding</keyword>
<comment type="subcellular location">
    <subcellularLocation>
        <location evidence="14">Nucleus</location>
    </subcellularLocation>
    <subcellularLocation>
        <location evidence="14">Mitochondrion</location>
    </subcellularLocation>
</comment>
<dbReference type="SUPFAM" id="SSF48150">
    <property type="entry name" value="DNA-glycosylase"/>
    <property type="match status" value="1"/>
</dbReference>
<comment type="similarity">
    <text evidence="2 14">Belongs to the Nth/MutY family.</text>
</comment>
<dbReference type="GO" id="GO:0005739">
    <property type="term" value="C:mitochondrion"/>
    <property type="evidence" value="ECO:0007669"/>
    <property type="project" value="UniProtKB-SubCell"/>
</dbReference>
<dbReference type="GO" id="GO:0000703">
    <property type="term" value="F:oxidized pyrimidine nucleobase lesion DNA N-glycosylase activity"/>
    <property type="evidence" value="ECO:0007669"/>
    <property type="project" value="UniProtKB-UniRule"/>
</dbReference>
<dbReference type="EC" id="3.2.2.-" evidence="14"/>
<keyword evidence="8" id="KW-0408">Iron</keyword>
<keyword evidence="9" id="KW-0411">Iron-sulfur</keyword>
<evidence type="ECO:0000256" key="4">
    <source>
        <dbReference type="ARBA" id="ARBA00022723"/>
    </source>
</evidence>
<accession>A0A2T9YZ50</accession>
<dbReference type="GO" id="GO:0003677">
    <property type="term" value="F:DNA binding"/>
    <property type="evidence" value="ECO:0007669"/>
    <property type="project" value="UniProtKB-UniRule"/>
</dbReference>
<feature type="domain" description="HhH-GPD" evidence="15">
    <location>
        <begin position="57"/>
        <end position="208"/>
    </location>
</feature>
<evidence type="ECO:0000259" key="15">
    <source>
        <dbReference type="SMART" id="SM00478"/>
    </source>
</evidence>
<keyword evidence="3" id="KW-0004">4Fe-4S</keyword>
<comment type="catalytic activity">
    <reaction evidence="13 14">
        <text>2'-deoxyribonucleotide-(2'-deoxyribose 5'-phosphate)-2'-deoxyribonucleotide-DNA = a 3'-end 2'-deoxyribonucleotide-(2,3-dehydro-2,3-deoxyribose 5'-phosphate)-DNA + a 5'-end 5'-phospho-2'-deoxyribonucleoside-DNA + H(+)</text>
        <dbReference type="Rhea" id="RHEA:66592"/>
        <dbReference type="Rhea" id="RHEA-COMP:13180"/>
        <dbReference type="Rhea" id="RHEA-COMP:16897"/>
        <dbReference type="Rhea" id="RHEA-COMP:17067"/>
        <dbReference type="ChEBI" id="CHEBI:15378"/>
        <dbReference type="ChEBI" id="CHEBI:136412"/>
        <dbReference type="ChEBI" id="CHEBI:157695"/>
        <dbReference type="ChEBI" id="CHEBI:167181"/>
        <dbReference type="EC" id="4.2.99.18"/>
    </reaction>
</comment>
<dbReference type="InterPro" id="IPR030841">
    <property type="entry name" value="NTH1"/>
</dbReference>
<dbReference type="PROSITE" id="PS01155">
    <property type="entry name" value="ENDONUCLEASE_III_2"/>
    <property type="match status" value="1"/>
</dbReference>
<protein>
    <recommendedName>
        <fullName evidence="14">Endonuclease III homolog</fullName>
        <ecNumber evidence="14">3.2.2.-</ecNumber>
        <ecNumber evidence="14">4.2.99.18</ecNumber>
    </recommendedName>
    <alternativeName>
        <fullName evidence="14">Bifunctional DNA N-glycosylase/DNA-(apurinic or apyrimidinic site) lyase</fullName>
        <shortName evidence="14">DNA glycosylase/AP lyase</shortName>
    </alternativeName>
</protein>
<dbReference type="EC" id="4.2.99.18" evidence="14"/>
<evidence type="ECO:0000256" key="1">
    <source>
        <dbReference type="ARBA" id="ARBA00001966"/>
    </source>
</evidence>
<keyword evidence="14" id="KW-0539">Nucleus</keyword>
<organism evidence="16 17">
    <name type="scientific">Smittium simulii</name>
    <dbReference type="NCBI Taxonomy" id="133385"/>
    <lineage>
        <taxon>Eukaryota</taxon>
        <taxon>Fungi</taxon>
        <taxon>Fungi incertae sedis</taxon>
        <taxon>Zoopagomycota</taxon>
        <taxon>Kickxellomycotina</taxon>
        <taxon>Harpellomycetes</taxon>
        <taxon>Harpellales</taxon>
        <taxon>Legeriomycetaceae</taxon>
        <taxon>Smittium</taxon>
    </lineage>
</organism>
<dbReference type="InterPro" id="IPR004036">
    <property type="entry name" value="Endonuclease-III-like_CS2"/>
</dbReference>
<dbReference type="InterPro" id="IPR003651">
    <property type="entry name" value="Endonuclease3_FeS-loop_motif"/>
</dbReference>
<dbReference type="PANTHER" id="PTHR43286:SF1">
    <property type="entry name" value="ENDONUCLEASE III-LIKE PROTEIN 1"/>
    <property type="match status" value="1"/>
</dbReference>
<evidence type="ECO:0000256" key="6">
    <source>
        <dbReference type="ARBA" id="ARBA00022801"/>
    </source>
</evidence>
<evidence type="ECO:0000256" key="5">
    <source>
        <dbReference type="ARBA" id="ARBA00022763"/>
    </source>
</evidence>
<keyword evidence="5 14" id="KW-0227">DNA damage</keyword>
<dbReference type="OrthoDB" id="2099276at2759"/>
<dbReference type="GO" id="GO:0005634">
    <property type="term" value="C:nucleus"/>
    <property type="evidence" value="ECO:0007669"/>
    <property type="project" value="UniProtKB-SubCell"/>
</dbReference>
<dbReference type="FunFam" id="1.10.340.30:FF:000001">
    <property type="entry name" value="Endonuclease III"/>
    <property type="match status" value="1"/>
</dbReference>
<proteinExistence type="inferred from homology"/>
<dbReference type="Pfam" id="PF00730">
    <property type="entry name" value="HhH-GPD"/>
    <property type="match status" value="1"/>
</dbReference>
<evidence type="ECO:0000313" key="16">
    <source>
        <dbReference type="EMBL" id="PVU97618.1"/>
    </source>
</evidence>
<keyword evidence="6 14" id="KW-0378">Hydrolase</keyword>
<comment type="caution">
    <text evidence="14">Lacks conserved residue(s) required for the propagation of feature annotation.</text>
</comment>
<dbReference type="InterPro" id="IPR023170">
    <property type="entry name" value="HhH_base_excis_C"/>
</dbReference>
<dbReference type="STRING" id="133385.A0A2T9YZ50"/>
<dbReference type="GO" id="GO:0051539">
    <property type="term" value="F:4 iron, 4 sulfur cluster binding"/>
    <property type="evidence" value="ECO:0007669"/>
    <property type="project" value="UniProtKB-KW"/>
</dbReference>
<dbReference type="Pfam" id="PF10576">
    <property type="entry name" value="EndIII_4Fe-2S"/>
    <property type="match status" value="1"/>
</dbReference>
<evidence type="ECO:0000313" key="17">
    <source>
        <dbReference type="Proteomes" id="UP000245383"/>
    </source>
</evidence>
<dbReference type="CDD" id="cd00056">
    <property type="entry name" value="ENDO3c"/>
    <property type="match status" value="1"/>
</dbReference>
<dbReference type="InterPro" id="IPR000445">
    <property type="entry name" value="HhH_motif"/>
</dbReference>
<evidence type="ECO:0000256" key="10">
    <source>
        <dbReference type="ARBA" id="ARBA00023204"/>
    </source>
</evidence>
<evidence type="ECO:0000256" key="7">
    <source>
        <dbReference type="ARBA" id="ARBA00022946"/>
    </source>
</evidence>
<evidence type="ECO:0000256" key="11">
    <source>
        <dbReference type="ARBA" id="ARBA00023239"/>
    </source>
</evidence>
<name>A0A2T9YZ50_9FUNG</name>
<dbReference type="Pfam" id="PF00633">
    <property type="entry name" value="HHH"/>
    <property type="match status" value="1"/>
</dbReference>
<dbReference type="GO" id="GO:0006289">
    <property type="term" value="P:nucleotide-excision repair"/>
    <property type="evidence" value="ECO:0007669"/>
    <property type="project" value="TreeGrafter"/>
</dbReference>
<dbReference type="GO" id="GO:0006285">
    <property type="term" value="P:base-excision repair, AP site formation"/>
    <property type="evidence" value="ECO:0007669"/>
    <property type="project" value="UniProtKB-UniRule"/>
</dbReference>
<dbReference type="EMBL" id="MBFR01000009">
    <property type="protein sequence ID" value="PVU97618.1"/>
    <property type="molecule type" value="Genomic_DNA"/>
</dbReference>
<dbReference type="SMART" id="SM00478">
    <property type="entry name" value="ENDO3c"/>
    <property type="match status" value="1"/>
</dbReference>
<dbReference type="Gene3D" id="1.10.340.30">
    <property type="entry name" value="Hypothetical protein, domain 2"/>
    <property type="match status" value="1"/>
</dbReference>
<dbReference type="Proteomes" id="UP000245383">
    <property type="component" value="Unassembled WGS sequence"/>
</dbReference>
<keyword evidence="11 14" id="KW-0456">Lyase</keyword>
<evidence type="ECO:0000256" key="3">
    <source>
        <dbReference type="ARBA" id="ARBA00022485"/>
    </source>
</evidence>
<dbReference type="InterPro" id="IPR003265">
    <property type="entry name" value="HhH-GPD_domain"/>
</dbReference>
<gene>
    <name evidence="14" type="primary">NTH1</name>
    <name evidence="16" type="ORF">BB561_000456</name>
</gene>
<dbReference type="InterPro" id="IPR011257">
    <property type="entry name" value="DNA_glycosylase"/>
</dbReference>
<dbReference type="InterPro" id="IPR004035">
    <property type="entry name" value="Endouclease-III_FeS-bd_BS"/>
</dbReference>
<comment type="caution">
    <text evidence="16">The sequence shown here is derived from an EMBL/GenBank/DDBJ whole genome shotgun (WGS) entry which is preliminary data.</text>
</comment>
<evidence type="ECO:0000256" key="14">
    <source>
        <dbReference type="HAMAP-Rule" id="MF_03183"/>
    </source>
</evidence>
<comment type="cofactor">
    <cofactor evidence="1">
        <name>[4Fe-4S] cluster</name>
        <dbReference type="ChEBI" id="CHEBI:49883"/>
    </cofactor>
</comment>
<evidence type="ECO:0000256" key="12">
    <source>
        <dbReference type="ARBA" id="ARBA00023295"/>
    </source>
</evidence>
<dbReference type="AlphaFoldDB" id="A0A2T9YZ50"/>
<keyword evidence="17" id="KW-1185">Reference proteome</keyword>
<evidence type="ECO:0000256" key="2">
    <source>
        <dbReference type="ARBA" id="ARBA00008343"/>
    </source>
</evidence>
<keyword evidence="7" id="KW-0809">Transit peptide</keyword>
<sequence>MTPKKLKDKSLIEALKLLRQYREMHSAPVDTLGCDAPGESLKTAKQARFRILVSLLLSSQTKDALTHEATNALEKEFGLGPLNIANASTDKIKVAIKGVGFANKKAIYLKKTASICLQKYNSDIPRHLKDLLDLPGVGPKMAFLVLQSAWNANEGIGVDVHVFRISHRLGWASDSASTPELTRAELQNLLPKEEWPTINKLLVGLGQTICSAKNPKCGQCPLFGHCLYPQKDLF</sequence>